<evidence type="ECO:0000313" key="2">
    <source>
        <dbReference type="Proteomes" id="UP001396334"/>
    </source>
</evidence>
<dbReference type="Proteomes" id="UP001396334">
    <property type="component" value="Unassembled WGS sequence"/>
</dbReference>
<proteinExistence type="predicted"/>
<evidence type="ECO:0000313" key="1">
    <source>
        <dbReference type="EMBL" id="KAK8476761.1"/>
    </source>
</evidence>
<comment type="caution">
    <text evidence="1">The sequence shown here is derived from an EMBL/GenBank/DDBJ whole genome shotgun (WGS) entry which is preliminary data.</text>
</comment>
<dbReference type="EMBL" id="JBBPBN010002075">
    <property type="protein sequence ID" value="KAK8476761.1"/>
    <property type="molecule type" value="Genomic_DNA"/>
</dbReference>
<sequence>MSMVKNIDELVNLEVEGYMFEIYVVETDGGIVQIDSYSMSYIVSETDDGVWEEEVHCEKSMSHGGNLSIGDVVGHDDVRHDQDIGGSANNILGEMCNVVQGSLLEHDGVELIGSLPRAYQKGNQCALKSLLVPLVVGLLVSRDNSVSPTTGEGEEATQLVLGGLDSRVDMGEVGDGDNSERQKLVSNLWHLNRLRGSLWRKKS</sequence>
<organism evidence="1 2">
    <name type="scientific">Hibiscus sabdariffa</name>
    <name type="common">roselle</name>
    <dbReference type="NCBI Taxonomy" id="183260"/>
    <lineage>
        <taxon>Eukaryota</taxon>
        <taxon>Viridiplantae</taxon>
        <taxon>Streptophyta</taxon>
        <taxon>Embryophyta</taxon>
        <taxon>Tracheophyta</taxon>
        <taxon>Spermatophyta</taxon>
        <taxon>Magnoliopsida</taxon>
        <taxon>eudicotyledons</taxon>
        <taxon>Gunneridae</taxon>
        <taxon>Pentapetalae</taxon>
        <taxon>rosids</taxon>
        <taxon>malvids</taxon>
        <taxon>Malvales</taxon>
        <taxon>Malvaceae</taxon>
        <taxon>Malvoideae</taxon>
        <taxon>Hibiscus</taxon>
    </lineage>
</organism>
<name>A0ABR1Z9Z0_9ROSI</name>
<accession>A0ABR1Z9Z0</accession>
<gene>
    <name evidence="1" type="ORF">V6N11_063588</name>
</gene>
<keyword evidence="2" id="KW-1185">Reference proteome</keyword>
<protein>
    <submittedName>
        <fullName evidence="1">Uncharacterized protein</fullName>
    </submittedName>
</protein>
<reference evidence="1 2" key="1">
    <citation type="journal article" date="2024" name="G3 (Bethesda)">
        <title>Genome assembly of Hibiscus sabdariffa L. provides insights into metabolisms of medicinal natural products.</title>
        <authorList>
            <person name="Kim T."/>
        </authorList>
    </citation>
    <scope>NUCLEOTIDE SEQUENCE [LARGE SCALE GENOMIC DNA]</scope>
    <source>
        <strain evidence="1">TK-2024</strain>
        <tissue evidence="1">Old leaves</tissue>
    </source>
</reference>